<keyword evidence="3" id="KW-1185">Reference proteome</keyword>
<dbReference type="STRING" id="669874.A0A1E4TZ55"/>
<dbReference type="EMBL" id="KV454012">
    <property type="protein sequence ID" value="ODV96958.1"/>
    <property type="molecule type" value="Genomic_DNA"/>
</dbReference>
<gene>
    <name evidence="2" type="ORF">PACTADRAFT_84228</name>
</gene>
<dbReference type="InterPro" id="IPR001214">
    <property type="entry name" value="SET_dom"/>
</dbReference>
<dbReference type="InterPro" id="IPR039977">
    <property type="entry name" value="Suv4-20/Set9"/>
</dbReference>
<evidence type="ECO:0000313" key="2">
    <source>
        <dbReference type="EMBL" id="ODV96958.1"/>
    </source>
</evidence>
<dbReference type="InterPro" id="IPR046341">
    <property type="entry name" value="SET_dom_sf"/>
</dbReference>
<dbReference type="Gene3D" id="2.170.270.10">
    <property type="entry name" value="SET domain"/>
    <property type="match status" value="1"/>
</dbReference>
<dbReference type="SUPFAM" id="SSF82199">
    <property type="entry name" value="SET domain"/>
    <property type="match status" value="1"/>
</dbReference>
<dbReference type="PROSITE" id="PS50280">
    <property type="entry name" value="SET"/>
    <property type="match status" value="1"/>
</dbReference>
<dbReference type="GO" id="GO:0042799">
    <property type="term" value="F:histone H4K20 methyltransferase activity"/>
    <property type="evidence" value="ECO:0007669"/>
    <property type="project" value="TreeGrafter"/>
</dbReference>
<dbReference type="OrthoDB" id="6627536at2759"/>
<proteinExistence type="predicted"/>
<sequence length="309" mass="36013">MYLLDVADEPLCSLCVSDLMERVETREFISKYIDNELKLTEFENHFEKYLNIYLPDCVFEINTTSRYGGKIGKRFMEGTVVARREILAGQEIKYLQGILSEVSEEETLNINDLSIIRLSSKKNKPCLMLGPLRFVNHDCNANSKFFSKLNVLKIVSTRKILMGEEITVFYSNDYFGEDNCDCLCASCERSLNGYWKLHRKLMIQRSLDLPILNNTKSQLSNTKIRPRRYTRLQNSKNKTILDFYGMKPSQDKKKTINFLNKLYNRNVRSKAKCDNCGVFTAAEPICLRCKRHQLIYKTAWPLTLQIQRS</sequence>
<dbReference type="GO" id="GO:0005634">
    <property type="term" value="C:nucleus"/>
    <property type="evidence" value="ECO:0007669"/>
    <property type="project" value="TreeGrafter"/>
</dbReference>
<feature type="domain" description="SET" evidence="1">
    <location>
        <begin position="57"/>
        <end position="171"/>
    </location>
</feature>
<organism evidence="2 3">
    <name type="scientific">Pachysolen tannophilus NRRL Y-2460</name>
    <dbReference type="NCBI Taxonomy" id="669874"/>
    <lineage>
        <taxon>Eukaryota</taxon>
        <taxon>Fungi</taxon>
        <taxon>Dikarya</taxon>
        <taxon>Ascomycota</taxon>
        <taxon>Saccharomycotina</taxon>
        <taxon>Pichiomycetes</taxon>
        <taxon>Pachysolenaceae</taxon>
        <taxon>Pachysolen</taxon>
    </lineage>
</organism>
<dbReference type="PANTHER" id="PTHR12977">
    <property type="entry name" value="SUPPRESSOR OF VARIEGATION 4-20-RELATED"/>
    <property type="match status" value="1"/>
</dbReference>
<dbReference type="Pfam" id="PF00856">
    <property type="entry name" value="SET"/>
    <property type="match status" value="1"/>
</dbReference>
<dbReference type="PANTHER" id="PTHR12977:SF4">
    <property type="entry name" value="HISTONE-LYSINE N-METHYLTRANSFERASE KMT5B"/>
    <property type="match status" value="1"/>
</dbReference>
<protein>
    <recommendedName>
        <fullName evidence="1">SET domain-containing protein</fullName>
    </recommendedName>
</protein>
<evidence type="ECO:0000259" key="1">
    <source>
        <dbReference type="PROSITE" id="PS50280"/>
    </source>
</evidence>
<dbReference type="Proteomes" id="UP000094236">
    <property type="component" value="Unassembled WGS sequence"/>
</dbReference>
<evidence type="ECO:0000313" key="3">
    <source>
        <dbReference type="Proteomes" id="UP000094236"/>
    </source>
</evidence>
<accession>A0A1E4TZ55</accession>
<name>A0A1E4TZ55_PACTA</name>
<reference evidence="3" key="1">
    <citation type="submission" date="2016-05" db="EMBL/GenBank/DDBJ databases">
        <title>Comparative genomics of biotechnologically important yeasts.</title>
        <authorList>
            <consortium name="DOE Joint Genome Institute"/>
            <person name="Riley R."/>
            <person name="Haridas S."/>
            <person name="Wolfe K.H."/>
            <person name="Lopes M.R."/>
            <person name="Hittinger C.T."/>
            <person name="Goker M."/>
            <person name="Salamov A."/>
            <person name="Wisecaver J."/>
            <person name="Long T.M."/>
            <person name="Aerts A.L."/>
            <person name="Barry K."/>
            <person name="Choi C."/>
            <person name="Clum A."/>
            <person name="Coughlan A.Y."/>
            <person name="Deshpande S."/>
            <person name="Douglass A.P."/>
            <person name="Hanson S.J."/>
            <person name="Klenk H.-P."/>
            <person name="Labutti K."/>
            <person name="Lapidus A."/>
            <person name="Lindquist E."/>
            <person name="Lipzen A."/>
            <person name="Meier-Kolthoff J.P."/>
            <person name="Ohm R.A."/>
            <person name="Otillar R.P."/>
            <person name="Pangilinan J."/>
            <person name="Peng Y."/>
            <person name="Rokas A."/>
            <person name="Rosa C.A."/>
            <person name="Scheuner C."/>
            <person name="Sibirny A.A."/>
            <person name="Slot J.C."/>
            <person name="Stielow J.B."/>
            <person name="Sun H."/>
            <person name="Kurtzman C.P."/>
            <person name="Blackwell M."/>
            <person name="Grigoriev I.V."/>
            <person name="Jeffries T.W."/>
        </authorList>
    </citation>
    <scope>NUCLEOTIDE SEQUENCE [LARGE SCALE GENOMIC DNA]</scope>
    <source>
        <strain evidence="3">NRRL Y-2460</strain>
    </source>
</reference>
<dbReference type="AlphaFoldDB" id="A0A1E4TZ55"/>